<name>A0A3B0RSN4_9ZZZZ</name>
<dbReference type="EC" id="2.7.8.23" evidence="1"/>
<dbReference type="InterPro" id="IPR039556">
    <property type="entry name" value="ICL/PEPM"/>
</dbReference>
<dbReference type="Gene3D" id="6.10.250.2750">
    <property type="match status" value="1"/>
</dbReference>
<gene>
    <name evidence="1" type="ORF">MNBD_ALPHA08-943</name>
</gene>
<dbReference type="Pfam" id="PF13714">
    <property type="entry name" value="PEP_mutase"/>
    <property type="match status" value="1"/>
</dbReference>
<dbReference type="AlphaFoldDB" id="A0A3B0RSN4"/>
<proteinExistence type="predicted"/>
<dbReference type="SUPFAM" id="SSF51621">
    <property type="entry name" value="Phosphoenolpyruvate/pyruvate domain"/>
    <property type="match status" value="1"/>
</dbReference>
<organism evidence="1">
    <name type="scientific">hydrothermal vent metagenome</name>
    <dbReference type="NCBI Taxonomy" id="652676"/>
    <lineage>
        <taxon>unclassified sequences</taxon>
        <taxon>metagenomes</taxon>
        <taxon>ecological metagenomes</taxon>
    </lineage>
</organism>
<dbReference type="Gene3D" id="3.20.20.60">
    <property type="entry name" value="Phosphoenolpyruvate-binding domains"/>
    <property type="match status" value="1"/>
</dbReference>
<accession>A0A3B0RSN4</accession>
<dbReference type="InterPro" id="IPR040442">
    <property type="entry name" value="Pyrv_kinase-like_dom_sf"/>
</dbReference>
<dbReference type="InterPro" id="IPR015813">
    <property type="entry name" value="Pyrv/PenolPyrv_kinase-like_dom"/>
</dbReference>
<keyword evidence="1" id="KW-0808">Transferase</keyword>
<sequence length="272" mass="28879">MTSQAEKAKAFRALHEADGIFVIPNPWDVGSAKMLENLGFKALATTSAGHAFSMGVPEGFTTNQDVLEHCFVLSEATGIPVSADLEMGFGDSPKEAAETIRLAAPTGLAGCSIEDHTGRLTDPIYDFELAVERIAAAAEAARGLEHDFILTARAENYLHGRPFLDDTIKRLVAFEEAGADVLYAPGLPDLDAIRQVCSALAKPVNVVMGLPGKTFNITDLADAGVKRISVGSAFARLAYGAMFDAVQEIQQGGTFGFTDRAAGFADIEKLLK</sequence>
<dbReference type="PANTHER" id="PTHR42905:SF16">
    <property type="entry name" value="CARBOXYPHOSPHONOENOLPYRUVATE PHOSPHONOMUTASE-LIKE PROTEIN (AFU_ORTHOLOGUE AFUA_5G07230)"/>
    <property type="match status" value="1"/>
</dbReference>
<reference evidence="1" key="1">
    <citation type="submission" date="2018-06" db="EMBL/GenBank/DDBJ databases">
        <authorList>
            <person name="Zhirakovskaya E."/>
        </authorList>
    </citation>
    <scope>NUCLEOTIDE SEQUENCE</scope>
</reference>
<dbReference type="CDD" id="cd00377">
    <property type="entry name" value="ICL_PEPM"/>
    <property type="match status" value="1"/>
</dbReference>
<evidence type="ECO:0000313" key="1">
    <source>
        <dbReference type="EMBL" id="VAV94542.1"/>
    </source>
</evidence>
<dbReference type="PANTHER" id="PTHR42905">
    <property type="entry name" value="PHOSPHOENOLPYRUVATE CARBOXYLASE"/>
    <property type="match status" value="1"/>
</dbReference>
<dbReference type="GO" id="GO:0008807">
    <property type="term" value="F:carboxyvinyl-carboxyphosphonate phosphorylmutase activity"/>
    <property type="evidence" value="ECO:0007669"/>
    <property type="project" value="UniProtKB-EC"/>
</dbReference>
<protein>
    <submittedName>
        <fullName evidence="1">Probable carboxyvinyl-carboxyphosphonate phosphorylmutase</fullName>
        <ecNumber evidence="1">2.7.8.23</ecNumber>
    </submittedName>
</protein>
<dbReference type="EMBL" id="UOEC01000117">
    <property type="protein sequence ID" value="VAV94542.1"/>
    <property type="molecule type" value="Genomic_DNA"/>
</dbReference>